<dbReference type="EMBL" id="HACG01007173">
    <property type="protein sequence ID" value="CEK54038.1"/>
    <property type="molecule type" value="Transcribed_RNA"/>
</dbReference>
<protein>
    <submittedName>
        <fullName evidence="1">Uncharacterized protein</fullName>
    </submittedName>
</protein>
<gene>
    <name evidence="1" type="primary">ORF21814</name>
</gene>
<evidence type="ECO:0000313" key="1">
    <source>
        <dbReference type="EMBL" id="CEK54038.1"/>
    </source>
</evidence>
<dbReference type="AlphaFoldDB" id="A0A0B6YD44"/>
<name>A0A0B6YD44_9EUPU</name>
<proteinExistence type="predicted"/>
<feature type="non-terminal residue" evidence="1">
    <location>
        <position position="1"/>
    </location>
</feature>
<reference evidence="1" key="1">
    <citation type="submission" date="2014-12" db="EMBL/GenBank/DDBJ databases">
        <title>Insight into the proteome of Arion vulgaris.</title>
        <authorList>
            <person name="Aradska J."/>
            <person name="Bulat T."/>
            <person name="Smidak R."/>
            <person name="Sarate P."/>
            <person name="Gangsoo J."/>
            <person name="Sialana F."/>
            <person name="Bilban M."/>
            <person name="Lubec G."/>
        </authorList>
    </citation>
    <scope>NUCLEOTIDE SEQUENCE</scope>
    <source>
        <tissue evidence="1">Skin</tissue>
    </source>
</reference>
<organism evidence="1">
    <name type="scientific">Arion vulgaris</name>
    <dbReference type="NCBI Taxonomy" id="1028688"/>
    <lineage>
        <taxon>Eukaryota</taxon>
        <taxon>Metazoa</taxon>
        <taxon>Spiralia</taxon>
        <taxon>Lophotrochozoa</taxon>
        <taxon>Mollusca</taxon>
        <taxon>Gastropoda</taxon>
        <taxon>Heterobranchia</taxon>
        <taxon>Euthyneura</taxon>
        <taxon>Panpulmonata</taxon>
        <taxon>Eupulmonata</taxon>
        <taxon>Stylommatophora</taxon>
        <taxon>Helicina</taxon>
        <taxon>Arionoidea</taxon>
        <taxon>Arionidae</taxon>
        <taxon>Arion</taxon>
    </lineage>
</organism>
<feature type="non-terminal residue" evidence="1">
    <location>
        <position position="95"/>
    </location>
</feature>
<sequence>CNENKFQHSNSAHRGCNGGDTSCLESQKSLYCMQHRTLPIAPSQPLHSFYSEAGSLGRSLSHEYSELMERELHSPGISHSVCKQNIGHHGNMRNF</sequence>
<accession>A0A0B6YD44</accession>